<evidence type="ECO:0000256" key="1">
    <source>
        <dbReference type="SAM" id="SignalP"/>
    </source>
</evidence>
<feature type="signal peptide" evidence="1">
    <location>
        <begin position="1"/>
        <end position="19"/>
    </location>
</feature>
<reference evidence="3" key="1">
    <citation type="submission" date="2014-05" db="EMBL/GenBank/DDBJ databases">
        <authorList>
            <person name="Chronopoulou M."/>
        </authorList>
    </citation>
    <scope>NUCLEOTIDE SEQUENCE</scope>
    <source>
        <tissue evidence="3">Whole organism</tissue>
    </source>
</reference>
<organism evidence="3">
    <name type="scientific">Lepeophtheirus salmonis</name>
    <name type="common">Salmon louse</name>
    <name type="synonym">Caligus salmonis</name>
    <dbReference type="NCBI Taxonomy" id="72036"/>
    <lineage>
        <taxon>Eukaryota</taxon>
        <taxon>Metazoa</taxon>
        <taxon>Ecdysozoa</taxon>
        <taxon>Arthropoda</taxon>
        <taxon>Crustacea</taxon>
        <taxon>Multicrustacea</taxon>
        <taxon>Hexanauplia</taxon>
        <taxon>Copepoda</taxon>
        <taxon>Siphonostomatoida</taxon>
        <taxon>Caligidae</taxon>
        <taxon>Lepeophtheirus</taxon>
    </lineage>
</organism>
<evidence type="ECO:0000313" key="3">
    <source>
        <dbReference type="EMBL" id="CDW36154.1"/>
    </source>
</evidence>
<accession>A0A0K2UD23</accession>
<dbReference type="EMBL" id="HACA01018793">
    <property type="protein sequence ID" value="CDW36154.1"/>
    <property type="molecule type" value="Transcribed_RNA"/>
</dbReference>
<dbReference type="Proteomes" id="UP000675881">
    <property type="component" value="Chromosome 1"/>
</dbReference>
<name>A0A0K2UD23_LEPSM</name>
<gene>
    <name evidence="2" type="ORF">LSAA_1262</name>
</gene>
<reference evidence="2" key="2">
    <citation type="submission" date="2021-02" db="EMBL/GenBank/DDBJ databases">
        <authorList>
            <person name="Bekaert M."/>
        </authorList>
    </citation>
    <scope>NUCLEOTIDE SEQUENCE</scope>
    <source>
        <strain evidence="2">IoA-00</strain>
    </source>
</reference>
<proteinExistence type="predicted"/>
<evidence type="ECO:0000313" key="4">
    <source>
        <dbReference type="Proteomes" id="UP000675881"/>
    </source>
</evidence>
<keyword evidence="1" id="KW-0732">Signal</keyword>
<feature type="chain" id="PRO_5035992671" evidence="1">
    <location>
        <begin position="20"/>
        <end position="166"/>
    </location>
</feature>
<sequence>MKSAILISFLSLQIVQVLSDSLSRVRRSDVVRCGISESICKWTCRIGGHSSGFCSPGPDGGSDCICSDEDLDKYLCGGDVDPDIAGYTCAGFCQAKGKQSGNCNSVLNECICTSETLEFDHINCISNEVCSVYCQYKEKKPHGRCEGINKWECKCFSNTGLGDIID</sequence>
<evidence type="ECO:0000313" key="2">
    <source>
        <dbReference type="EMBL" id="CAF2749596.1"/>
    </source>
</evidence>
<dbReference type="AlphaFoldDB" id="A0A0K2UD23"/>
<protein>
    <submittedName>
        <fullName evidence="2">(salmon louse) hypothetical protein</fullName>
    </submittedName>
</protein>
<dbReference type="EMBL" id="HG994580">
    <property type="protein sequence ID" value="CAF2749596.1"/>
    <property type="molecule type" value="Genomic_DNA"/>
</dbReference>
<keyword evidence="4" id="KW-1185">Reference proteome</keyword>